<evidence type="ECO:0000256" key="6">
    <source>
        <dbReference type="SAM" id="Phobius"/>
    </source>
</evidence>
<dbReference type="PANTHER" id="PTHR35007:SF3">
    <property type="entry name" value="POSSIBLE CONSERVED ALANINE RICH MEMBRANE PROTEIN"/>
    <property type="match status" value="1"/>
</dbReference>
<evidence type="ECO:0000259" key="7">
    <source>
        <dbReference type="Pfam" id="PF00482"/>
    </source>
</evidence>
<keyword evidence="5 6" id="KW-0472">Membrane</keyword>
<dbReference type="InterPro" id="IPR018076">
    <property type="entry name" value="T2SS_GspF_dom"/>
</dbReference>
<evidence type="ECO:0000256" key="2">
    <source>
        <dbReference type="ARBA" id="ARBA00022475"/>
    </source>
</evidence>
<organism evidence="8 9">
    <name type="scientific">Gordonia hydrophobica</name>
    <dbReference type="NCBI Taxonomy" id="40516"/>
    <lineage>
        <taxon>Bacteria</taxon>
        <taxon>Bacillati</taxon>
        <taxon>Actinomycetota</taxon>
        <taxon>Actinomycetes</taxon>
        <taxon>Mycobacteriales</taxon>
        <taxon>Gordoniaceae</taxon>
        <taxon>Gordonia</taxon>
    </lineage>
</organism>
<evidence type="ECO:0000256" key="1">
    <source>
        <dbReference type="ARBA" id="ARBA00004651"/>
    </source>
</evidence>
<evidence type="ECO:0000256" key="3">
    <source>
        <dbReference type="ARBA" id="ARBA00022692"/>
    </source>
</evidence>
<feature type="domain" description="Type II secretion system protein GspF" evidence="7">
    <location>
        <begin position="52"/>
        <end position="171"/>
    </location>
</feature>
<keyword evidence="3 6" id="KW-0812">Transmembrane</keyword>
<comment type="subcellular location">
    <subcellularLocation>
        <location evidence="1">Cell membrane</location>
        <topology evidence="1">Multi-pass membrane protein</topology>
    </subcellularLocation>
</comment>
<dbReference type="PANTHER" id="PTHR35007">
    <property type="entry name" value="INTEGRAL MEMBRANE PROTEIN-RELATED"/>
    <property type="match status" value="1"/>
</dbReference>
<keyword evidence="4 6" id="KW-1133">Transmembrane helix</keyword>
<proteinExistence type="predicted"/>
<dbReference type="Pfam" id="PF00482">
    <property type="entry name" value="T2SSF"/>
    <property type="match status" value="1"/>
</dbReference>
<accession>A0ABZ2U474</accession>
<evidence type="ECO:0000313" key="9">
    <source>
        <dbReference type="Proteomes" id="UP001479933"/>
    </source>
</evidence>
<dbReference type="Gene3D" id="1.20.81.30">
    <property type="entry name" value="Type II secretion system (T2SS), domain F"/>
    <property type="match status" value="1"/>
</dbReference>
<name>A0ABZ2U474_9ACTN</name>
<sequence length="189" mass="19388">MSVALILVAIALLVWPAPNWVLRRALGGSDAGAVAPDAPDDPDPFDLAAGYDTLAVCLRAGLPVGTAARVAAHVSPPTLRRSFTRAADLLALGADPERAWATQDSDDRDFADLAALIRRASRAGAALAEAISGFADGTRRRAENTALEAAERAGVKISGPLGLCFLPAFVCLGIVPVVVGLASDLLVGL</sequence>
<protein>
    <submittedName>
        <fullName evidence="8">Type II secretion system F family protein</fullName>
    </submittedName>
</protein>
<dbReference type="EMBL" id="CP136137">
    <property type="protein sequence ID" value="WYY08520.1"/>
    <property type="molecule type" value="Genomic_DNA"/>
</dbReference>
<evidence type="ECO:0000313" key="8">
    <source>
        <dbReference type="EMBL" id="WYY08520.1"/>
    </source>
</evidence>
<keyword evidence="2" id="KW-1003">Cell membrane</keyword>
<dbReference type="RefSeq" id="WP_066169157.1">
    <property type="nucleotide sequence ID" value="NZ_CP136137.1"/>
</dbReference>
<feature type="transmembrane region" description="Helical" evidence="6">
    <location>
        <begin position="165"/>
        <end position="187"/>
    </location>
</feature>
<dbReference type="InterPro" id="IPR042094">
    <property type="entry name" value="T2SS_GspF_sf"/>
</dbReference>
<evidence type="ECO:0000256" key="5">
    <source>
        <dbReference type="ARBA" id="ARBA00023136"/>
    </source>
</evidence>
<keyword evidence="9" id="KW-1185">Reference proteome</keyword>
<dbReference type="Proteomes" id="UP001479933">
    <property type="component" value="Chromosome"/>
</dbReference>
<evidence type="ECO:0000256" key="4">
    <source>
        <dbReference type="ARBA" id="ARBA00022989"/>
    </source>
</evidence>
<reference evidence="8 9" key="1">
    <citation type="journal article" date="2023" name="Virus Evol.">
        <title>Computational host range prediction-The good, the bad, and the ugly.</title>
        <authorList>
            <person name="Howell A.A."/>
            <person name="Versoza C.J."/>
            <person name="Pfeifer S.P."/>
        </authorList>
    </citation>
    <scope>NUCLEOTIDE SEQUENCE [LARGE SCALE GENOMIC DNA]</scope>
    <source>
        <strain evidence="8 9">1610/1b</strain>
    </source>
</reference>
<gene>
    <name evidence="8" type="ORF">RVF87_05445</name>
</gene>